<dbReference type="AlphaFoldDB" id="A0AAP0X626"/>
<proteinExistence type="inferred from homology"/>
<name>A0AAP0X626_LIQFO</name>
<dbReference type="InterPro" id="IPR002885">
    <property type="entry name" value="PPR_rpt"/>
</dbReference>
<dbReference type="FunFam" id="1.25.40.10:FF:000158">
    <property type="entry name" value="pentatricopeptide repeat-containing protein At2g33680"/>
    <property type="match status" value="1"/>
</dbReference>
<organism evidence="5 6">
    <name type="scientific">Liquidambar formosana</name>
    <name type="common">Formosan gum</name>
    <dbReference type="NCBI Taxonomy" id="63359"/>
    <lineage>
        <taxon>Eukaryota</taxon>
        <taxon>Viridiplantae</taxon>
        <taxon>Streptophyta</taxon>
        <taxon>Embryophyta</taxon>
        <taxon>Tracheophyta</taxon>
        <taxon>Spermatophyta</taxon>
        <taxon>Magnoliopsida</taxon>
        <taxon>eudicotyledons</taxon>
        <taxon>Gunneridae</taxon>
        <taxon>Pentapetalae</taxon>
        <taxon>Saxifragales</taxon>
        <taxon>Altingiaceae</taxon>
        <taxon>Liquidambar</taxon>
    </lineage>
</organism>
<dbReference type="Gene3D" id="1.25.40.10">
    <property type="entry name" value="Tetratricopeptide repeat domain"/>
    <property type="match status" value="1"/>
</dbReference>
<dbReference type="Pfam" id="PF20431">
    <property type="entry name" value="E_motif"/>
    <property type="match status" value="1"/>
</dbReference>
<dbReference type="PANTHER" id="PTHR47926:SF452">
    <property type="entry name" value="PENTATRICOPEPTIDE REPEAT-CONTAINING PROTEIN"/>
    <property type="match status" value="1"/>
</dbReference>
<dbReference type="InterPro" id="IPR046848">
    <property type="entry name" value="E_motif"/>
</dbReference>
<dbReference type="Pfam" id="PF14432">
    <property type="entry name" value="DYW_deaminase"/>
    <property type="match status" value="1"/>
</dbReference>
<dbReference type="NCBIfam" id="TIGR00756">
    <property type="entry name" value="PPR"/>
    <property type="match status" value="1"/>
</dbReference>
<dbReference type="GO" id="GO:0003723">
    <property type="term" value="F:RNA binding"/>
    <property type="evidence" value="ECO:0007669"/>
    <property type="project" value="InterPro"/>
</dbReference>
<evidence type="ECO:0000313" key="5">
    <source>
        <dbReference type="EMBL" id="KAK9286465.1"/>
    </source>
</evidence>
<gene>
    <name evidence="5" type="ORF">L1049_014862</name>
</gene>
<dbReference type="EMBL" id="JBBPBK010000004">
    <property type="protein sequence ID" value="KAK9286465.1"/>
    <property type="molecule type" value="Genomic_DNA"/>
</dbReference>
<dbReference type="PROSITE" id="PS51375">
    <property type="entry name" value="PPR"/>
    <property type="match status" value="2"/>
</dbReference>
<feature type="domain" description="DYW" evidence="4">
    <location>
        <begin position="243"/>
        <end position="312"/>
    </location>
</feature>
<dbReference type="PANTHER" id="PTHR47926">
    <property type="entry name" value="PENTATRICOPEPTIDE REPEAT-CONTAINING PROTEIN"/>
    <property type="match status" value="1"/>
</dbReference>
<sequence length="312" mass="35253">MVLKDIISWNTIIMAYAIHGFGRISIDLFCEMRGNGFQPNSSTFVSILLACSVAGLVNEGWEYYNSMKKDYGINPGIEHYGCMLDLLGRSGNLDLAKHFIEEMPLVPTARIWGSLLAAGRNNRNIELAELAAKQILALEHNNTGCYVLLANMYAEAGEWEDVERIKCLMKKEGLEKTIGCSMVEINSKTYRFINQDRSHVETNMIYDVLDIILRKIGEDVYVHSVTKFRPLEMAKRRANSPACHSVRLAICFSLISTTIGNPVLVKKNTRICEDCHTAAKKISETTRREIIVGDSKVFHHFRDGRCSCGDYW</sequence>
<dbReference type="GO" id="GO:0008270">
    <property type="term" value="F:zinc ion binding"/>
    <property type="evidence" value="ECO:0007669"/>
    <property type="project" value="InterPro"/>
</dbReference>
<comment type="caution">
    <text evidence="5">The sequence shown here is derived from an EMBL/GenBank/DDBJ whole genome shotgun (WGS) entry which is preliminary data.</text>
</comment>
<evidence type="ECO:0000256" key="1">
    <source>
        <dbReference type="ARBA" id="ARBA00006643"/>
    </source>
</evidence>
<evidence type="ECO:0000313" key="6">
    <source>
        <dbReference type="Proteomes" id="UP001415857"/>
    </source>
</evidence>
<evidence type="ECO:0000259" key="4">
    <source>
        <dbReference type="Pfam" id="PF14432"/>
    </source>
</evidence>
<keyword evidence="2" id="KW-0677">Repeat</keyword>
<feature type="repeat" description="PPR" evidence="3">
    <location>
        <begin position="142"/>
        <end position="176"/>
    </location>
</feature>
<protein>
    <recommendedName>
        <fullName evidence="4">DYW domain-containing protein</fullName>
    </recommendedName>
</protein>
<dbReference type="InterPro" id="IPR032867">
    <property type="entry name" value="DYW_dom"/>
</dbReference>
<comment type="similarity">
    <text evidence="1">Belongs to the PPR family. PCMP-H subfamily.</text>
</comment>
<dbReference type="Proteomes" id="UP001415857">
    <property type="component" value="Unassembled WGS sequence"/>
</dbReference>
<dbReference type="GO" id="GO:0099402">
    <property type="term" value="P:plant organ development"/>
    <property type="evidence" value="ECO:0007669"/>
    <property type="project" value="UniProtKB-ARBA"/>
</dbReference>
<evidence type="ECO:0000256" key="2">
    <source>
        <dbReference type="ARBA" id="ARBA00022737"/>
    </source>
</evidence>
<feature type="repeat" description="PPR" evidence="3">
    <location>
        <begin position="5"/>
        <end position="39"/>
    </location>
</feature>
<reference evidence="5 6" key="1">
    <citation type="journal article" date="2024" name="Plant J.">
        <title>Genome sequences and population genomics reveal climatic adaptation and genomic divergence between two closely related sweetgum species.</title>
        <authorList>
            <person name="Xu W.Q."/>
            <person name="Ren C.Q."/>
            <person name="Zhang X.Y."/>
            <person name="Comes H.P."/>
            <person name="Liu X.H."/>
            <person name="Li Y.G."/>
            <person name="Kettle C.J."/>
            <person name="Jalonen R."/>
            <person name="Gaisberger H."/>
            <person name="Ma Y.Z."/>
            <person name="Qiu Y.X."/>
        </authorList>
    </citation>
    <scope>NUCLEOTIDE SEQUENCE [LARGE SCALE GENOMIC DNA]</scope>
    <source>
        <strain evidence="5">Hangzhou</strain>
    </source>
</reference>
<dbReference type="Pfam" id="PF13041">
    <property type="entry name" value="PPR_2"/>
    <property type="match status" value="1"/>
</dbReference>
<dbReference type="InterPro" id="IPR046960">
    <property type="entry name" value="PPR_At4g14850-like_plant"/>
</dbReference>
<dbReference type="GO" id="GO:0009451">
    <property type="term" value="P:RNA modification"/>
    <property type="evidence" value="ECO:0007669"/>
    <property type="project" value="InterPro"/>
</dbReference>
<dbReference type="Pfam" id="PF01535">
    <property type="entry name" value="PPR"/>
    <property type="match status" value="1"/>
</dbReference>
<dbReference type="InterPro" id="IPR011990">
    <property type="entry name" value="TPR-like_helical_dom_sf"/>
</dbReference>
<accession>A0AAP0X626</accession>
<keyword evidence="6" id="KW-1185">Reference proteome</keyword>
<evidence type="ECO:0000256" key="3">
    <source>
        <dbReference type="PROSITE-ProRule" id="PRU00708"/>
    </source>
</evidence>